<dbReference type="InterPro" id="IPR008979">
    <property type="entry name" value="Galactose-bd-like_sf"/>
</dbReference>
<evidence type="ECO:0000256" key="1">
    <source>
        <dbReference type="ARBA" id="ARBA00022670"/>
    </source>
</evidence>
<dbReference type="Gene3D" id="2.60.40.10">
    <property type="entry name" value="Immunoglobulins"/>
    <property type="match status" value="1"/>
</dbReference>
<dbReference type="Proteomes" id="UP000248584">
    <property type="component" value="Unassembled WGS sequence"/>
</dbReference>
<feature type="domain" description="P/Homo B" evidence="5">
    <location>
        <begin position="270"/>
        <end position="447"/>
    </location>
</feature>
<dbReference type="InterPro" id="IPR002884">
    <property type="entry name" value="P_dom"/>
</dbReference>
<evidence type="ECO:0000259" key="5">
    <source>
        <dbReference type="PROSITE" id="PS51829"/>
    </source>
</evidence>
<dbReference type="NCBIfam" id="TIGR04131">
    <property type="entry name" value="Bac_Flav_CTERM"/>
    <property type="match status" value="1"/>
</dbReference>
<dbReference type="Pfam" id="PF18911">
    <property type="entry name" value="PKD_4"/>
    <property type="match status" value="1"/>
</dbReference>
<dbReference type="InterPro" id="IPR013783">
    <property type="entry name" value="Ig-like_fold"/>
</dbReference>
<dbReference type="InterPro" id="IPR026341">
    <property type="entry name" value="T9SS_type_B"/>
</dbReference>
<feature type="domain" description="PKD" evidence="4">
    <location>
        <begin position="188"/>
        <end position="230"/>
    </location>
</feature>
<proteinExistence type="predicted"/>
<dbReference type="Gene3D" id="2.60.120.290">
    <property type="entry name" value="Spermadhesin, CUB domain"/>
    <property type="match status" value="1"/>
</dbReference>
<keyword evidence="7" id="KW-1185">Reference proteome</keyword>
<gene>
    <name evidence="6" type="ORF">LX97_01538</name>
</gene>
<protein>
    <submittedName>
        <fullName evidence="6">Gliding motility-associated-like protein</fullName>
    </submittedName>
</protein>
<dbReference type="Pfam" id="PF13585">
    <property type="entry name" value="CHU_C"/>
    <property type="match status" value="1"/>
</dbReference>
<dbReference type="Gene3D" id="2.60.120.260">
    <property type="entry name" value="Galactose-binding domain-like"/>
    <property type="match status" value="1"/>
</dbReference>
<accession>A0ABX5PY01</accession>
<name>A0ABX5PY01_9FLAO</name>
<dbReference type="EMBL" id="QKZR01000002">
    <property type="protein sequence ID" value="PZX40767.1"/>
    <property type="molecule type" value="Genomic_DNA"/>
</dbReference>
<dbReference type="InterPro" id="IPR000601">
    <property type="entry name" value="PKD_dom"/>
</dbReference>
<dbReference type="Pfam" id="PF01483">
    <property type="entry name" value="P_proprotein"/>
    <property type="match status" value="1"/>
</dbReference>
<dbReference type="InterPro" id="IPR035986">
    <property type="entry name" value="PKD_dom_sf"/>
</dbReference>
<dbReference type="SUPFAM" id="SSF49299">
    <property type="entry name" value="PKD domain"/>
    <property type="match status" value="1"/>
</dbReference>
<feature type="chain" id="PRO_5046286260" evidence="3">
    <location>
        <begin position="22"/>
        <end position="1515"/>
    </location>
</feature>
<keyword evidence="1" id="KW-0645">Protease</keyword>
<keyword evidence="3" id="KW-0732">Signal</keyword>
<evidence type="ECO:0000259" key="4">
    <source>
        <dbReference type="PROSITE" id="PS50093"/>
    </source>
</evidence>
<comment type="caution">
    <text evidence="6">The sequence shown here is derived from an EMBL/GenBank/DDBJ whole genome shotgun (WGS) entry which is preliminary data.</text>
</comment>
<evidence type="ECO:0000256" key="3">
    <source>
        <dbReference type="SAM" id="SignalP"/>
    </source>
</evidence>
<evidence type="ECO:0000313" key="6">
    <source>
        <dbReference type="EMBL" id="PZX40767.1"/>
    </source>
</evidence>
<evidence type="ECO:0000313" key="7">
    <source>
        <dbReference type="Proteomes" id="UP000248584"/>
    </source>
</evidence>
<dbReference type="PROSITE" id="PS50093">
    <property type="entry name" value="PKD"/>
    <property type="match status" value="1"/>
</dbReference>
<evidence type="ECO:0000256" key="2">
    <source>
        <dbReference type="ARBA" id="ARBA00022801"/>
    </source>
</evidence>
<reference evidence="6 7" key="1">
    <citation type="submission" date="2018-06" db="EMBL/GenBank/DDBJ databases">
        <title>Genomic Encyclopedia of Archaeal and Bacterial Type Strains, Phase II (KMG-II): from individual species to whole genera.</title>
        <authorList>
            <person name="Goeker M."/>
        </authorList>
    </citation>
    <scope>NUCLEOTIDE SEQUENCE [LARGE SCALE GENOMIC DNA]</scope>
    <source>
        <strain evidence="6 7">DSM 17205</strain>
    </source>
</reference>
<feature type="signal peptide" evidence="3">
    <location>
        <begin position="1"/>
        <end position="21"/>
    </location>
</feature>
<sequence>MMKRFLTLLLLLLSYYSYSQANINMPLGTNNGNGFRFIGCNNSAFNDSGGNAPYGNNEDNISVFCPSIDTDRMILEFRVVDILAGDVLTIYDGDSTAAPVLATITNSTTPFAFQASATNPTGCLTVRFVSNGSGTATGWRALRSCFNPCQAISTVITTTPATSVDGILRICQGETVTFDGSANFNVDGTGATYEWDLANGNGLNTGQIQTETYTIPGIYQTRFIVTDNTGCRDRDEIDLVIHVSTTPDFTGTEAVDDELCFGDSTDITGVVNTTEFAISPSPPIAGTTYLEDGSGVSYQTCINVDLFPTGQGVASASDLVNIFLNMEHSYLGDLQVTLTSPNGSSVDLHVFSNGGTTNLGNPVTNVDRVPGTGFDYVFNETAAQTWAQAAGGVATIPAGDYLPVDPFSNFIGSPLNGLWCLTVTDNLGIDDGYIFSWGLDFNPAIIPAELSFTPGETSEMWQTNPDITMVNGNTITVTPSVEGRNCYDFQFTDSFGCIYIEQVCINVLAEIPSEIPEDIILCNTTGTTTVDLTQNDSVILNGLPSSDYVITYHNSQSDAENGVGAITNATAFPIVMPPMTVFSAITYTTTNCIVVDSFTVDVIDFNNLTIPDFEQCGAITNFDLVSYVTTALSSGGSGSSSSFTLEFYISLTDAQNQTNPILNPTMFDLSAGTVTIYVRIVSTTDPGCNSINPFNITAGFIPVPTIPPNMVVCDDLSNDGQEIFNLSDQDAIILNGQSGITVTYHLTANDAASGTSPLNAAGYQNISNPQTIYIRLVNNSGLMCDSNTIATFDLVVNRTGIVNPVTDLIACDDVNNGIEQFDLTTQLPDILGSQIPAENTVTFYTSQANADARTNEIINTSMYTAVSTTGAVTIFVRVENINATNCYTTGSFDLIMSATPVANPIADFIVCDDTSNDGFEDFVLGNNDAQILLGQDPSVFVVSYYSSQADADAGNNPLSTTSYTNVASPETIFVRVENTSNTDCYETTSFDIIVNELPRISTAPDISLCDDPSGDGVESFDLTQNDVAVLNGLDPTEYTIEYSNASGVITSPYTNSGSPETITVTVQNNLTTCVNTTTFDIIVNPVPAIITPFTIEECDEDGNGSAAFTLGDLDNQILNGQSGTVITYHDSQADALSDVNPLDTALYENTSAMQTIFYRLEFSGSGCFSIGEFVIDSVGAPLAIVPTPLEACDDGNGNATVDVSQADAEVTAGQTGSTVVYYLNQSDADNEVNGITGDFDYSTNTTLIARVDDDNTDCFSFTTLDLIINPLPAPSLLDQYILCLDENGNLVNGPVTLDTGLNDTDFTFQWSRDGAPIAASTASIDVVEGGDYEVRATRNSTGCENTAITNVRVSSVPDVFDIDITTDPFNKDHQVIVTAEGPDQYWFRLDDGPYVNSGIFNDVSPGPHTVTIAERSGCGEIVVDIFVFGYPDYFTPNADGIHDTWNIIGGDLLPGTKLYIFDRYGKFIKQLSPDGIGWDGTYNGQPLPSSDYWFKIEYAFDGQQREATGHFAMKR</sequence>
<organism evidence="6 7">
    <name type="scientific">Nonlabens dokdonensis</name>
    <dbReference type="NCBI Taxonomy" id="328515"/>
    <lineage>
        <taxon>Bacteria</taxon>
        <taxon>Pseudomonadati</taxon>
        <taxon>Bacteroidota</taxon>
        <taxon>Flavobacteriia</taxon>
        <taxon>Flavobacteriales</taxon>
        <taxon>Flavobacteriaceae</taxon>
        <taxon>Nonlabens</taxon>
    </lineage>
</organism>
<dbReference type="SUPFAM" id="SSF49854">
    <property type="entry name" value="Spermadhesin, CUB domain"/>
    <property type="match status" value="1"/>
</dbReference>
<dbReference type="InterPro" id="IPR035914">
    <property type="entry name" value="Sperma_CUB_dom_sf"/>
</dbReference>
<dbReference type="PROSITE" id="PS51829">
    <property type="entry name" value="P_HOMO_B"/>
    <property type="match status" value="1"/>
</dbReference>
<keyword evidence="2" id="KW-0378">Hydrolase</keyword>
<dbReference type="SUPFAM" id="SSF49785">
    <property type="entry name" value="Galactose-binding domain-like"/>
    <property type="match status" value="1"/>
</dbReference>